<dbReference type="Proteomes" id="UP000317522">
    <property type="component" value="Segment"/>
</dbReference>
<name>A0A2Z5UZB3_9VIRU</name>
<accession>A0A2Z5UZB3</accession>
<organism evidence="1">
    <name type="scientific">Heliothis virescens ascovirus 3j</name>
    <dbReference type="NCBI Taxonomy" id="1561067"/>
    <lineage>
        <taxon>Viruses</taxon>
        <taxon>Varidnaviria</taxon>
        <taxon>Bamfordvirae</taxon>
        <taxon>Nucleocytoviricota</taxon>
        <taxon>Megaviricetes</taxon>
        <taxon>Pimascovirales</taxon>
        <taxon>Pimascovirales incertae sedis</taxon>
        <taxon>Ascoviridae</taxon>
        <taxon>Ascovirus</taxon>
    </lineage>
</organism>
<reference evidence="1" key="1">
    <citation type="submission" date="2017-10" db="EMBL/GenBank/DDBJ databases">
        <title>Ascovirus isolated from Spodoptera litura (Noctuidae: Lepidoptera) transmitted by generalist endoparasitoid Meteorus pulchricornis (Braconidae: Hymenoptera).</title>
        <authorList>
            <person name="Arai E."/>
            <person name="Ishii K."/>
            <person name="Ishii H."/>
            <person name="Kunimi Y."/>
            <person name="Inoue M.N."/>
            <person name="Makiyama N."/>
            <person name="Sagawa S."/>
            <person name="Nakai M."/>
        </authorList>
    </citation>
    <scope>NUCLEOTIDE SEQUENCE [LARGE SCALE GENOMIC DNA]</scope>
    <source>
        <strain evidence="1">ENT01</strain>
    </source>
</reference>
<sequence length="67" mass="7818">MNAVIVHVKKLVSGEDRTHDRGDISTVRYRLRHRDPRTTVRKRLLEIGIRKKNLNVRNEIVDASTLT</sequence>
<protein>
    <submittedName>
        <fullName evidence="1">Uncharacterized protein</fullName>
    </submittedName>
</protein>
<evidence type="ECO:0000313" key="1">
    <source>
        <dbReference type="EMBL" id="BBB16507.1"/>
    </source>
</evidence>
<dbReference type="EMBL" id="LC332918">
    <property type="protein sequence ID" value="BBB16507.1"/>
    <property type="molecule type" value="Genomic_DNA"/>
</dbReference>
<proteinExistence type="predicted"/>